<comment type="caution">
    <text evidence="1">The sequence shown here is derived from an EMBL/GenBank/DDBJ whole genome shotgun (WGS) entry which is preliminary data.</text>
</comment>
<sequence>MPRVGSGRFPLTLMLALQQLRDIADQLLAQGDNSVEAHLADIRNFITESIGNLNALLAREPRPARKELLKHVSEKRIMLHASVRWQRTLYCEGRVEIAWESGRDGQMARRIGVADMGRRKPAMSRCIRSHCTRPF</sequence>
<dbReference type="EMBL" id="QVQT01000007">
    <property type="protein sequence ID" value="RFU15078.1"/>
    <property type="molecule type" value="Genomic_DNA"/>
</dbReference>
<dbReference type="Proteomes" id="UP000264702">
    <property type="component" value="Unassembled WGS sequence"/>
</dbReference>
<name>A0A372IJM1_9BACT</name>
<keyword evidence="2" id="KW-1185">Reference proteome</keyword>
<gene>
    <name evidence="1" type="ORF">D0Y96_18215</name>
</gene>
<organism evidence="1 2">
    <name type="scientific">Paracidobacterium acidisoli</name>
    <dbReference type="NCBI Taxonomy" id="2303751"/>
    <lineage>
        <taxon>Bacteria</taxon>
        <taxon>Pseudomonadati</taxon>
        <taxon>Acidobacteriota</taxon>
        <taxon>Terriglobia</taxon>
        <taxon>Terriglobales</taxon>
        <taxon>Acidobacteriaceae</taxon>
        <taxon>Paracidobacterium</taxon>
    </lineage>
</organism>
<reference evidence="1 2" key="1">
    <citation type="submission" date="2018-08" db="EMBL/GenBank/DDBJ databases">
        <title>Acidipila sp. 4G-K13, an acidobacterium isolated from forest soil.</title>
        <authorList>
            <person name="Gao Z.-H."/>
            <person name="Qiu L.-H."/>
        </authorList>
    </citation>
    <scope>NUCLEOTIDE SEQUENCE [LARGE SCALE GENOMIC DNA]</scope>
    <source>
        <strain evidence="1 2">4G-K13</strain>
    </source>
</reference>
<protein>
    <submittedName>
        <fullName evidence="1">Uncharacterized protein</fullName>
    </submittedName>
</protein>
<proteinExistence type="predicted"/>
<dbReference type="AlphaFoldDB" id="A0A372IJM1"/>
<evidence type="ECO:0000313" key="2">
    <source>
        <dbReference type="Proteomes" id="UP000264702"/>
    </source>
</evidence>
<accession>A0A372IJM1</accession>
<evidence type="ECO:0000313" key="1">
    <source>
        <dbReference type="EMBL" id="RFU15078.1"/>
    </source>
</evidence>